<dbReference type="AlphaFoldDB" id="A0A7K0FNB2"/>
<dbReference type="Gene3D" id="2.40.420.20">
    <property type="match status" value="1"/>
</dbReference>
<dbReference type="Pfam" id="PF25917">
    <property type="entry name" value="BSH_RND"/>
    <property type="match status" value="1"/>
</dbReference>
<protein>
    <submittedName>
        <fullName evidence="8">Efflux RND transporter periplasmic adaptor subunit</fullName>
    </submittedName>
</protein>
<evidence type="ECO:0000256" key="3">
    <source>
        <dbReference type="SAM" id="Coils"/>
    </source>
</evidence>
<comment type="caution">
    <text evidence="8">The sequence shown here is derived from an EMBL/GenBank/DDBJ whole genome shotgun (WGS) entry which is preliminary data.</text>
</comment>
<evidence type="ECO:0000259" key="7">
    <source>
        <dbReference type="Pfam" id="PF25967"/>
    </source>
</evidence>
<evidence type="ECO:0000259" key="4">
    <source>
        <dbReference type="Pfam" id="PF25876"/>
    </source>
</evidence>
<dbReference type="GO" id="GO:0046677">
    <property type="term" value="P:response to antibiotic"/>
    <property type="evidence" value="ECO:0007669"/>
    <property type="project" value="TreeGrafter"/>
</dbReference>
<dbReference type="GO" id="GO:0005886">
    <property type="term" value="C:plasma membrane"/>
    <property type="evidence" value="ECO:0007669"/>
    <property type="project" value="TreeGrafter"/>
</dbReference>
<comment type="subcellular location">
    <subcellularLocation>
        <location evidence="1">Cell envelope</location>
    </subcellularLocation>
</comment>
<feature type="domain" description="Multidrug resistance protein MdtA-like C-terminal permuted SH3" evidence="7">
    <location>
        <begin position="273"/>
        <end position="333"/>
    </location>
</feature>
<dbReference type="InterPro" id="IPR058625">
    <property type="entry name" value="MdtA-like_BSH"/>
</dbReference>
<evidence type="ECO:0000256" key="1">
    <source>
        <dbReference type="ARBA" id="ARBA00004196"/>
    </source>
</evidence>
<evidence type="ECO:0000313" key="8">
    <source>
        <dbReference type="EMBL" id="MRX47468.1"/>
    </source>
</evidence>
<organism evidence="8 9">
    <name type="scientific">Pedobacter puniceum</name>
    <dbReference type="NCBI Taxonomy" id="2666136"/>
    <lineage>
        <taxon>Bacteria</taxon>
        <taxon>Pseudomonadati</taxon>
        <taxon>Bacteroidota</taxon>
        <taxon>Sphingobacteriia</taxon>
        <taxon>Sphingobacteriales</taxon>
        <taxon>Sphingobacteriaceae</taxon>
        <taxon>Pedobacter</taxon>
    </lineage>
</organism>
<dbReference type="InterPro" id="IPR058627">
    <property type="entry name" value="MdtA-like_C"/>
</dbReference>
<dbReference type="InterPro" id="IPR058624">
    <property type="entry name" value="MdtA-like_HH"/>
</dbReference>
<sequence>MKKLFMLTAIVSIALFSACLNHEHEKAEDTTFLITSPIQKDTSVFKEYVGQVQSASHIELRSQEKGYLEKIFVDEGQFVKKGQLMFKIMPLVYEAEVEKAKAEMNFTEIEYRNTKSLRDKNIVSENELALAKAKLNKAKAELSLAQAHLGFTEIRAPFDGIMDRFHTRLGSLIEEGELLTTLSNNNKMWVYFNVPEAEYLDYVKLARTKDAQKVYLQMANKETFNYPGFVETIEADFNNETGNIAFRATFQNPKGILRHGETGNIMMPVVLKNAIIIPQKATFDVLDKKFVYIVDKNNVLKAKQITVAYELPHIYILESGLSVKDRILAEGLGKVKNNEQIKGEFVSFEKEMAELNHLHAE</sequence>
<proteinExistence type="inferred from homology"/>
<dbReference type="InterPro" id="IPR006143">
    <property type="entry name" value="RND_pump_MFP"/>
</dbReference>
<dbReference type="PROSITE" id="PS51257">
    <property type="entry name" value="PROKAR_LIPOPROTEIN"/>
    <property type="match status" value="1"/>
</dbReference>
<comment type="similarity">
    <text evidence="2">Belongs to the membrane fusion protein (MFP) (TC 8.A.1) family.</text>
</comment>
<dbReference type="Pfam" id="PF25967">
    <property type="entry name" value="RND-MFP_C"/>
    <property type="match status" value="1"/>
</dbReference>
<keyword evidence="9" id="KW-1185">Reference proteome</keyword>
<dbReference type="NCBIfam" id="TIGR01730">
    <property type="entry name" value="RND_mfp"/>
    <property type="match status" value="1"/>
</dbReference>
<accession>A0A7K0FNB2</accession>
<dbReference type="InterPro" id="IPR058626">
    <property type="entry name" value="MdtA-like_b-barrel"/>
</dbReference>
<dbReference type="Gene3D" id="2.40.30.170">
    <property type="match status" value="1"/>
</dbReference>
<feature type="domain" description="Multidrug resistance protein MdtA-like barrel-sandwich hybrid" evidence="5">
    <location>
        <begin position="58"/>
        <end position="177"/>
    </location>
</feature>
<reference evidence="8 9" key="1">
    <citation type="submission" date="2019-11" db="EMBL/GenBank/DDBJ databases">
        <authorList>
            <person name="Cheng Q."/>
            <person name="Yang Z."/>
        </authorList>
    </citation>
    <scope>NUCLEOTIDE SEQUENCE [LARGE SCALE GENOMIC DNA]</scope>
    <source>
        <strain evidence="8 9">HX-22-1</strain>
    </source>
</reference>
<dbReference type="GO" id="GO:0030313">
    <property type="term" value="C:cell envelope"/>
    <property type="evidence" value="ECO:0007669"/>
    <property type="project" value="UniProtKB-SubCell"/>
</dbReference>
<dbReference type="EMBL" id="WKJI01000002">
    <property type="protein sequence ID" value="MRX47468.1"/>
    <property type="molecule type" value="Genomic_DNA"/>
</dbReference>
<dbReference type="GO" id="GO:0022857">
    <property type="term" value="F:transmembrane transporter activity"/>
    <property type="evidence" value="ECO:0007669"/>
    <property type="project" value="InterPro"/>
</dbReference>
<keyword evidence="3" id="KW-0175">Coiled coil</keyword>
<name>A0A7K0FNB2_9SPHI</name>
<evidence type="ECO:0000259" key="6">
    <source>
        <dbReference type="Pfam" id="PF25944"/>
    </source>
</evidence>
<evidence type="ECO:0000313" key="9">
    <source>
        <dbReference type="Proteomes" id="UP000462931"/>
    </source>
</evidence>
<feature type="coiled-coil region" evidence="3">
    <location>
        <begin position="97"/>
        <end position="148"/>
    </location>
</feature>
<dbReference type="Pfam" id="PF25876">
    <property type="entry name" value="HH_MFP_RND"/>
    <property type="match status" value="1"/>
</dbReference>
<dbReference type="Gene3D" id="2.40.50.100">
    <property type="match status" value="1"/>
</dbReference>
<dbReference type="SUPFAM" id="SSF111369">
    <property type="entry name" value="HlyD-like secretion proteins"/>
    <property type="match status" value="1"/>
</dbReference>
<evidence type="ECO:0000256" key="2">
    <source>
        <dbReference type="ARBA" id="ARBA00009477"/>
    </source>
</evidence>
<dbReference type="RefSeq" id="WP_154287600.1">
    <property type="nucleotide sequence ID" value="NZ_WKJI01000002.1"/>
</dbReference>
<dbReference type="Gene3D" id="1.10.287.470">
    <property type="entry name" value="Helix hairpin bin"/>
    <property type="match status" value="1"/>
</dbReference>
<feature type="domain" description="Multidrug resistance protein MdtA-like beta-barrel" evidence="6">
    <location>
        <begin position="188"/>
        <end position="267"/>
    </location>
</feature>
<dbReference type="Proteomes" id="UP000462931">
    <property type="component" value="Unassembled WGS sequence"/>
</dbReference>
<evidence type="ECO:0000259" key="5">
    <source>
        <dbReference type="Pfam" id="PF25917"/>
    </source>
</evidence>
<dbReference type="PANTHER" id="PTHR30158:SF23">
    <property type="entry name" value="MULTIDRUG RESISTANCE PROTEIN MEXA"/>
    <property type="match status" value="1"/>
</dbReference>
<gene>
    <name evidence="8" type="ORF">GJJ64_09730</name>
</gene>
<feature type="domain" description="Multidrug resistance protein MdtA-like alpha-helical hairpin" evidence="4">
    <location>
        <begin position="92"/>
        <end position="149"/>
    </location>
</feature>
<dbReference type="PANTHER" id="PTHR30158">
    <property type="entry name" value="ACRA/E-RELATED COMPONENT OF DRUG EFFLUX TRANSPORTER"/>
    <property type="match status" value="1"/>
</dbReference>
<dbReference type="Pfam" id="PF25944">
    <property type="entry name" value="Beta-barrel_RND"/>
    <property type="match status" value="1"/>
</dbReference>